<feature type="transmembrane region" description="Helical" evidence="2">
    <location>
        <begin position="20"/>
        <end position="41"/>
    </location>
</feature>
<dbReference type="Proteomes" id="UP001165042">
    <property type="component" value="Unassembled WGS sequence"/>
</dbReference>
<keyword evidence="2" id="KW-0472">Membrane</keyword>
<comment type="caution">
    <text evidence="3">The sequence shown here is derived from an EMBL/GenBank/DDBJ whole genome shotgun (WGS) entry which is preliminary data.</text>
</comment>
<proteinExistence type="predicted"/>
<evidence type="ECO:0000256" key="2">
    <source>
        <dbReference type="SAM" id="Phobius"/>
    </source>
</evidence>
<accession>A0A9W6QUD4</accession>
<feature type="transmembrane region" description="Helical" evidence="2">
    <location>
        <begin position="47"/>
        <end position="70"/>
    </location>
</feature>
<dbReference type="RefSeq" id="WP_285612719.1">
    <property type="nucleotide sequence ID" value="NZ_BSSD01000010.1"/>
</dbReference>
<protein>
    <submittedName>
        <fullName evidence="3">Uncharacterized protein</fullName>
    </submittedName>
</protein>
<gene>
    <name evidence="3" type="ORF">Aglo03_55650</name>
</gene>
<keyword evidence="2" id="KW-1133">Transmembrane helix</keyword>
<reference evidence="3" key="1">
    <citation type="submission" date="2023-02" db="EMBL/GenBank/DDBJ databases">
        <title>Actinokineospora globicatena NBRC 15670.</title>
        <authorList>
            <person name="Ichikawa N."/>
            <person name="Sato H."/>
            <person name="Tonouchi N."/>
        </authorList>
    </citation>
    <scope>NUCLEOTIDE SEQUENCE</scope>
    <source>
        <strain evidence="3">NBRC 15670</strain>
    </source>
</reference>
<keyword evidence="2" id="KW-0812">Transmembrane</keyword>
<dbReference type="AlphaFoldDB" id="A0A9W6QUD4"/>
<evidence type="ECO:0000313" key="3">
    <source>
        <dbReference type="EMBL" id="GLW94749.1"/>
    </source>
</evidence>
<evidence type="ECO:0000256" key="1">
    <source>
        <dbReference type="SAM" id="MobiDB-lite"/>
    </source>
</evidence>
<evidence type="ECO:0000313" key="4">
    <source>
        <dbReference type="Proteomes" id="UP001165042"/>
    </source>
</evidence>
<name>A0A9W6QUD4_9PSEU</name>
<organism evidence="3 4">
    <name type="scientific">Actinokineospora globicatena</name>
    <dbReference type="NCBI Taxonomy" id="103729"/>
    <lineage>
        <taxon>Bacteria</taxon>
        <taxon>Bacillati</taxon>
        <taxon>Actinomycetota</taxon>
        <taxon>Actinomycetes</taxon>
        <taxon>Pseudonocardiales</taxon>
        <taxon>Pseudonocardiaceae</taxon>
        <taxon>Actinokineospora</taxon>
    </lineage>
</organism>
<dbReference type="EMBL" id="BSSD01000010">
    <property type="protein sequence ID" value="GLW94749.1"/>
    <property type="molecule type" value="Genomic_DNA"/>
</dbReference>
<keyword evidence="4" id="KW-1185">Reference proteome</keyword>
<sequence>MSSGSRKKKNEDSIGEDMPAPTAAMGVPAAIGGLITVGAGVGAVVSAAGAAVALPAIAAAAAVAVGVTAATTSKKKRKAE</sequence>
<feature type="region of interest" description="Disordered" evidence="1">
    <location>
        <begin position="1"/>
        <end position="21"/>
    </location>
</feature>